<feature type="region of interest" description="Disordered" evidence="1">
    <location>
        <begin position="69"/>
        <end position="143"/>
    </location>
</feature>
<evidence type="ECO:0000313" key="2">
    <source>
        <dbReference type="EMBL" id="KAK1840231.1"/>
    </source>
</evidence>
<feature type="compositionally biased region" description="Polar residues" evidence="1">
    <location>
        <begin position="130"/>
        <end position="141"/>
    </location>
</feature>
<protein>
    <submittedName>
        <fullName evidence="2">Uncharacterized protein</fullName>
    </submittedName>
</protein>
<feature type="region of interest" description="Disordered" evidence="1">
    <location>
        <begin position="1"/>
        <end position="25"/>
    </location>
</feature>
<name>A0AAD9A2H0_9PEZI</name>
<sequence length="819" mass="88519">MARNEAFDKQKAVSGGPSNDDRDYCGLPNTAWTASRCRRLLRPLNSRIIALRKISDTENPAWNEGSCRAGIAQANPQPPAKKTKIGIATKSGDLSRRPQRTYSRKASPTLRTGTAATQSSSKASIRAASYSRQNPQSSVPNVPTPVLRKVTYHELGATIPTTSIHEGTATAYVAPRFERKGRLDSALSQMERLRHSCSLSKYQLYEGILHDLDVLLRATPTGKPLVHKKSLLAMSMRKVPSRAAEIDAWEKLEAEARGPVSSVKKGSYSLLVYDELEALGGADHGWGPLGLLLRAHAIFLLRGAIDDGILDEEFTRILIHHCKKVGCYQESGDIMEAFLGRRFTKARRDGDGYDNTGQSDGLMTMSDLATNANIMPYLLQSTSLLLFHGHLHGNTLSTQALGSLWTASASSMLDEQTNPSAIHFASVGLGSLSLCAFGRRRGRKASGCSTREDAAKLTLTGVLGALSAMAMISRRVGTATRVDGTTRRVSHVIQEALAFVTSKGGGGDALYPLLLTSYLASGSLTTAKNKAKSALKNIWAADCQSHRSNDQTDKQYGQLHDMTIALTCSAAHCCGKATAGPSSSQYFAAICKLVDELHIPQLATLSSDGAFPLAQKTDDLRDLVFAEALMGASSEQDTMPESLGARAAAFAGFRWEEGISEWIALSPAAKPRTAVGLAAVLPRRSSRDRSASEKIPAARVETHVPMAATGLNDRRRLSIATDDVMTKPGKFDERRGGRRRAEKRKAPDEPFEDDKVERPRVLGQENCEGESQLGKLAVKARGGSRRPVRRGETGSRRVLTELTITSNMTGHGDDDELGL</sequence>
<keyword evidence="3" id="KW-1185">Reference proteome</keyword>
<reference evidence="2" key="1">
    <citation type="submission" date="2023-01" db="EMBL/GenBank/DDBJ databases">
        <title>Colletotrichum chrysophilum M932 genome sequence.</title>
        <authorList>
            <person name="Baroncelli R."/>
        </authorList>
    </citation>
    <scope>NUCLEOTIDE SEQUENCE</scope>
    <source>
        <strain evidence="2">M932</strain>
    </source>
</reference>
<evidence type="ECO:0000256" key="1">
    <source>
        <dbReference type="SAM" id="MobiDB-lite"/>
    </source>
</evidence>
<comment type="caution">
    <text evidence="2">The sequence shown here is derived from an EMBL/GenBank/DDBJ whole genome shotgun (WGS) entry which is preliminary data.</text>
</comment>
<dbReference type="EMBL" id="JAQOWY010000580">
    <property type="protein sequence ID" value="KAK1840231.1"/>
    <property type="molecule type" value="Genomic_DNA"/>
</dbReference>
<dbReference type="Proteomes" id="UP001243330">
    <property type="component" value="Unassembled WGS sequence"/>
</dbReference>
<feature type="compositionally biased region" description="Basic and acidic residues" evidence="1">
    <location>
        <begin position="744"/>
        <end position="760"/>
    </location>
</feature>
<evidence type="ECO:0000313" key="3">
    <source>
        <dbReference type="Proteomes" id="UP001243330"/>
    </source>
</evidence>
<dbReference type="AlphaFoldDB" id="A0AAD9A2H0"/>
<feature type="compositionally biased region" description="Polar residues" evidence="1">
    <location>
        <begin position="104"/>
        <end position="123"/>
    </location>
</feature>
<feature type="compositionally biased region" description="Basic and acidic residues" evidence="1">
    <location>
        <begin position="789"/>
        <end position="799"/>
    </location>
</feature>
<gene>
    <name evidence="2" type="ORF">CCHR01_17138</name>
</gene>
<feature type="compositionally biased region" description="Basic and acidic residues" evidence="1">
    <location>
        <begin position="1"/>
        <end position="11"/>
    </location>
</feature>
<feature type="region of interest" description="Disordered" evidence="1">
    <location>
        <begin position="718"/>
        <end position="819"/>
    </location>
</feature>
<accession>A0AAD9A2H0</accession>
<organism evidence="2 3">
    <name type="scientific">Colletotrichum chrysophilum</name>
    <dbReference type="NCBI Taxonomy" id="1836956"/>
    <lineage>
        <taxon>Eukaryota</taxon>
        <taxon>Fungi</taxon>
        <taxon>Dikarya</taxon>
        <taxon>Ascomycota</taxon>
        <taxon>Pezizomycotina</taxon>
        <taxon>Sordariomycetes</taxon>
        <taxon>Hypocreomycetidae</taxon>
        <taxon>Glomerellales</taxon>
        <taxon>Glomerellaceae</taxon>
        <taxon>Colletotrichum</taxon>
        <taxon>Colletotrichum gloeosporioides species complex</taxon>
    </lineage>
</organism>
<proteinExistence type="predicted"/>